<dbReference type="PANTHER" id="PTHR36844:SF1">
    <property type="entry name" value="PROTEASE PRSW"/>
    <property type="match status" value="1"/>
</dbReference>
<feature type="transmembrane region" description="Helical" evidence="1">
    <location>
        <begin position="279"/>
        <end position="300"/>
    </location>
</feature>
<feature type="transmembrane region" description="Helical" evidence="1">
    <location>
        <begin position="177"/>
        <end position="203"/>
    </location>
</feature>
<organism evidence="2 3">
    <name type="scientific">Rhodococcus maanshanensis</name>
    <dbReference type="NCBI Taxonomy" id="183556"/>
    <lineage>
        <taxon>Bacteria</taxon>
        <taxon>Bacillati</taxon>
        <taxon>Actinomycetota</taxon>
        <taxon>Actinomycetes</taxon>
        <taxon>Mycobacteriales</taxon>
        <taxon>Nocardiaceae</taxon>
        <taxon>Rhodococcus</taxon>
    </lineage>
</organism>
<name>A0A1H7UV15_9NOCA</name>
<accession>A0A1H7UV15</accession>
<feature type="transmembrane region" description="Helical" evidence="1">
    <location>
        <begin position="223"/>
        <end position="242"/>
    </location>
</feature>
<dbReference type="AlphaFoldDB" id="A0A1H7UV15"/>
<feature type="transmembrane region" description="Helical" evidence="1">
    <location>
        <begin position="38"/>
        <end position="56"/>
    </location>
</feature>
<dbReference type="PANTHER" id="PTHR36844">
    <property type="entry name" value="PROTEASE PRSW"/>
    <property type="match status" value="1"/>
</dbReference>
<protein>
    <submittedName>
        <fullName evidence="2">Membrane proteinase PrsW, cleaves anti-sigma factor RsiW, M82 family</fullName>
    </submittedName>
</protein>
<dbReference type="InterPro" id="IPR026898">
    <property type="entry name" value="PrsW"/>
</dbReference>
<feature type="transmembrane region" description="Helical" evidence="1">
    <location>
        <begin position="102"/>
        <end position="120"/>
    </location>
</feature>
<reference evidence="3" key="1">
    <citation type="submission" date="2016-10" db="EMBL/GenBank/DDBJ databases">
        <authorList>
            <person name="Varghese N."/>
            <person name="Submissions S."/>
        </authorList>
    </citation>
    <scope>NUCLEOTIDE SEQUENCE [LARGE SCALE GENOMIC DNA]</scope>
    <source>
        <strain evidence="3">DSM 44675</strain>
    </source>
</reference>
<proteinExistence type="predicted"/>
<feature type="transmembrane region" description="Helical" evidence="1">
    <location>
        <begin position="254"/>
        <end position="273"/>
    </location>
</feature>
<feature type="transmembrane region" description="Helical" evidence="1">
    <location>
        <begin position="140"/>
        <end position="165"/>
    </location>
</feature>
<evidence type="ECO:0000313" key="3">
    <source>
        <dbReference type="Proteomes" id="UP000198677"/>
    </source>
</evidence>
<dbReference type="Pfam" id="PF13367">
    <property type="entry name" value="PrsW-protease"/>
    <property type="match status" value="1"/>
</dbReference>
<sequence>MTALTGDATPDVDKQRQLTAIARSGYGRPYRIYQPRNLAFWVYWLIMAAGVVRLLQNLVPGAPVLTTALVSGVIVFSLYTVPFWLIISHVDRFRSVPVKVRVLAFLWGGIGATFGMVIAANDPIRAIYTKVYGQAFALDWSAALTAPFTEEIAKGAGFVLILLLAPRVVRTAFEGAIIGAFIGLGFQVFEDLLYAVSAAAGAFGAEQGPAVVQVIVMRAATGIASHTVFSAIFCMGLVWLIGRPDEPRRIGRGLALMVAAMVLHGAWDCAAALSHGTLLGVIGVWILVPVVMFTLLVIGLRRAAVPERAWVRAILAPEVDRGVLTEPELAAASGTGRERKAFVKAAGDHAARRRARHVLTAAGELAEQIAEDGGRETPATDFARSEVARLR</sequence>
<dbReference type="Proteomes" id="UP000198677">
    <property type="component" value="Unassembled WGS sequence"/>
</dbReference>
<dbReference type="GO" id="GO:0008233">
    <property type="term" value="F:peptidase activity"/>
    <property type="evidence" value="ECO:0007669"/>
    <property type="project" value="InterPro"/>
</dbReference>
<evidence type="ECO:0000313" key="2">
    <source>
        <dbReference type="EMBL" id="SEM00771.1"/>
    </source>
</evidence>
<keyword evidence="3" id="KW-1185">Reference proteome</keyword>
<dbReference type="OrthoDB" id="9785431at2"/>
<dbReference type="EMBL" id="FOAW01000019">
    <property type="protein sequence ID" value="SEM00771.1"/>
    <property type="molecule type" value="Genomic_DNA"/>
</dbReference>
<keyword evidence="1" id="KW-0472">Membrane</keyword>
<evidence type="ECO:0000256" key="1">
    <source>
        <dbReference type="SAM" id="Phobius"/>
    </source>
</evidence>
<dbReference type="RefSeq" id="WP_072753120.1">
    <property type="nucleotide sequence ID" value="NZ_FOAW01000019.1"/>
</dbReference>
<gene>
    <name evidence="2" type="ORF">SAMN05444583_11968</name>
</gene>
<keyword evidence="1" id="KW-0812">Transmembrane</keyword>
<feature type="transmembrane region" description="Helical" evidence="1">
    <location>
        <begin position="68"/>
        <end position="90"/>
    </location>
</feature>
<keyword evidence="1" id="KW-1133">Transmembrane helix</keyword>